<dbReference type="Proteomes" id="UP000784286">
    <property type="component" value="Unassembled WGS sequence"/>
</dbReference>
<name>A0A948X2A3_9BACT</name>
<dbReference type="Pfam" id="PF14322">
    <property type="entry name" value="SusD-like_3"/>
    <property type="match status" value="1"/>
</dbReference>
<dbReference type="InterPro" id="IPR012944">
    <property type="entry name" value="SusD_RagB_dom"/>
</dbReference>
<keyword evidence="4" id="KW-0472">Membrane</keyword>
<comment type="caution">
    <text evidence="8">The sequence shown here is derived from an EMBL/GenBank/DDBJ whole genome shotgun (WGS) entry which is preliminary data.</text>
</comment>
<protein>
    <submittedName>
        <fullName evidence="8">RagB/SusD family nutrient uptake outer membrane protein</fullName>
    </submittedName>
</protein>
<dbReference type="GO" id="GO:0009279">
    <property type="term" value="C:cell outer membrane"/>
    <property type="evidence" value="ECO:0007669"/>
    <property type="project" value="UniProtKB-SubCell"/>
</dbReference>
<sequence>MKKHIFISTVAAISLLNVSCDDFLSTVPYDALSPETTWKTEADAEKFLIGCYSGWMSDGTALYADCGSDIGYNNFAWDGWKFIGNGTLSAGNDDISDFYNFNTIRNCNDFLTHIEQVPFSNEDDKNDMIGQVKTMRAWQYFEKAWYYGGVPIIDSYETAAEAQVPRNSEEEVKNFIFKELDEAIPMLKKDFKIETGTINRAVALAIKMRAALYYEDYARAKQAAVDIMNMDLYDLEPSEPNTASGYQKLFLIEGQSSNEIILSIAHDQVQLSNGYIATMYNNADGGWSSMVPTQNLVDMYEMDNGLTKEEAGTYYDPTHPFANRDPRMTATILYPGQNWSNLEGEPVIINTLDKTIDGSANPNDPSGPDNASKTGLTWAKYLGDGPTYYADMWNANANTIIFRYAEVLLSFAEAKNELEETPQDSVYAALNKIRTRAGMPEVDRGKYSTKESLRELIRRERTVELAGEGFRRADILRWKDANGKMLAETVMNGPLERITGTVNNNEADPEMRATVSGREKVEDRVFKPHFRYLPIPQKYRDTNPNLDQNEGY</sequence>
<gene>
    <name evidence="8" type="ORF">H9928_06310</name>
</gene>
<keyword evidence="3" id="KW-0732">Signal</keyword>
<dbReference type="AlphaFoldDB" id="A0A948X2A3"/>
<evidence type="ECO:0000313" key="8">
    <source>
        <dbReference type="EMBL" id="MBU3856155.1"/>
    </source>
</evidence>
<evidence type="ECO:0000256" key="4">
    <source>
        <dbReference type="ARBA" id="ARBA00023136"/>
    </source>
</evidence>
<dbReference type="InterPro" id="IPR033985">
    <property type="entry name" value="SusD-like_N"/>
</dbReference>
<organism evidence="8 9">
    <name type="scientific">Candidatus Phocaeicola excrementipullorum</name>
    <dbReference type="NCBI Taxonomy" id="2838731"/>
    <lineage>
        <taxon>Bacteria</taxon>
        <taxon>Pseudomonadati</taxon>
        <taxon>Bacteroidota</taxon>
        <taxon>Bacteroidia</taxon>
        <taxon>Bacteroidales</taxon>
        <taxon>Bacteroidaceae</taxon>
        <taxon>Phocaeicola</taxon>
    </lineage>
</organism>
<feature type="domain" description="RagB/SusD" evidence="6">
    <location>
        <begin position="267"/>
        <end position="552"/>
    </location>
</feature>
<dbReference type="Pfam" id="PF07980">
    <property type="entry name" value="SusD_RagB"/>
    <property type="match status" value="1"/>
</dbReference>
<dbReference type="Gene3D" id="1.25.40.390">
    <property type="match status" value="1"/>
</dbReference>
<dbReference type="InterPro" id="IPR011990">
    <property type="entry name" value="TPR-like_helical_dom_sf"/>
</dbReference>
<evidence type="ECO:0000256" key="2">
    <source>
        <dbReference type="ARBA" id="ARBA00006275"/>
    </source>
</evidence>
<feature type="domain" description="SusD-like N-terminal" evidence="7">
    <location>
        <begin position="23"/>
        <end position="191"/>
    </location>
</feature>
<evidence type="ECO:0000256" key="5">
    <source>
        <dbReference type="ARBA" id="ARBA00023237"/>
    </source>
</evidence>
<comment type="subcellular location">
    <subcellularLocation>
        <location evidence="1">Cell outer membrane</location>
    </subcellularLocation>
</comment>
<comment type="similarity">
    <text evidence="2">Belongs to the SusD family.</text>
</comment>
<accession>A0A948X2A3</accession>
<proteinExistence type="inferred from homology"/>
<evidence type="ECO:0000259" key="7">
    <source>
        <dbReference type="Pfam" id="PF14322"/>
    </source>
</evidence>
<reference evidence="8" key="2">
    <citation type="submission" date="2021-04" db="EMBL/GenBank/DDBJ databases">
        <authorList>
            <person name="Gilroy R."/>
        </authorList>
    </citation>
    <scope>NUCLEOTIDE SEQUENCE</scope>
    <source>
        <strain evidence="8">8470</strain>
    </source>
</reference>
<evidence type="ECO:0000313" key="9">
    <source>
        <dbReference type="Proteomes" id="UP000784286"/>
    </source>
</evidence>
<keyword evidence="5" id="KW-0998">Cell outer membrane</keyword>
<dbReference type="CDD" id="cd08977">
    <property type="entry name" value="SusD"/>
    <property type="match status" value="1"/>
</dbReference>
<evidence type="ECO:0000256" key="3">
    <source>
        <dbReference type="ARBA" id="ARBA00022729"/>
    </source>
</evidence>
<reference evidence="8" key="1">
    <citation type="journal article" date="2021" name="PeerJ">
        <title>Extensive microbial diversity within the chicken gut microbiome revealed by metagenomics and culture.</title>
        <authorList>
            <person name="Gilroy R."/>
            <person name="Ravi A."/>
            <person name="Getino M."/>
            <person name="Pursley I."/>
            <person name="Horton D.L."/>
            <person name="Alikhan N.F."/>
            <person name="Baker D."/>
            <person name="Gharbi K."/>
            <person name="Hall N."/>
            <person name="Watson M."/>
            <person name="Adriaenssens E.M."/>
            <person name="Foster-Nyarko E."/>
            <person name="Jarju S."/>
            <person name="Secka A."/>
            <person name="Antonio M."/>
            <person name="Oren A."/>
            <person name="Chaudhuri R.R."/>
            <person name="La Ragione R."/>
            <person name="Hildebrand F."/>
            <person name="Pallen M.J."/>
        </authorList>
    </citation>
    <scope>NUCLEOTIDE SEQUENCE</scope>
    <source>
        <strain evidence="8">8470</strain>
    </source>
</reference>
<evidence type="ECO:0000256" key="1">
    <source>
        <dbReference type="ARBA" id="ARBA00004442"/>
    </source>
</evidence>
<evidence type="ECO:0000259" key="6">
    <source>
        <dbReference type="Pfam" id="PF07980"/>
    </source>
</evidence>
<dbReference type="EMBL" id="JAHLFJ010000059">
    <property type="protein sequence ID" value="MBU3856155.1"/>
    <property type="molecule type" value="Genomic_DNA"/>
</dbReference>
<dbReference type="SUPFAM" id="SSF48452">
    <property type="entry name" value="TPR-like"/>
    <property type="match status" value="1"/>
</dbReference>